<keyword evidence="3" id="KW-1185">Reference proteome</keyword>
<proteinExistence type="predicted"/>
<name>A0A4U6T0J7_SETVI</name>
<dbReference type="Gramene" id="TKV94970">
    <property type="protein sequence ID" value="TKV94970"/>
    <property type="gene ID" value="SEVIR_9G330850v2"/>
</dbReference>
<sequence>MRARRRSPRVRPPLLRPRLPTAAPLPTPPLPTYAGPPLLLPLTCAAALGRTAAAPPELACPAARPAELQRATVLARHGGEATRRTAAAPSGSSDGQIDAPPPRRASPASKSTRRRPLELTLRPNRRASVSSPIRGSSVRANPPLAPLLAGARRSLPAPRGSSHVAG</sequence>
<protein>
    <submittedName>
        <fullName evidence="2">Uncharacterized protein</fullName>
    </submittedName>
</protein>
<feature type="region of interest" description="Disordered" evidence="1">
    <location>
        <begin position="1"/>
        <end position="34"/>
    </location>
</feature>
<evidence type="ECO:0000313" key="3">
    <source>
        <dbReference type="Proteomes" id="UP000298652"/>
    </source>
</evidence>
<feature type="region of interest" description="Disordered" evidence="1">
    <location>
        <begin position="71"/>
        <end position="166"/>
    </location>
</feature>
<feature type="compositionally biased region" description="Low complexity" evidence="1">
    <location>
        <begin position="139"/>
        <end position="159"/>
    </location>
</feature>
<accession>A0A4U6T0J7</accession>
<dbReference type="EMBL" id="CM016560">
    <property type="protein sequence ID" value="TKV94970.1"/>
    <property type="molecule type" value="Genomic_DNA"/>
</dbReference>
<gene>
    <name evidence="2" type="ORF">SEVIR_9G330850v2</name>
</gene>
<organism evidence="2 3">
    <name type="scientific">Setaria viridis</name>
    <name type="common">Green bristlegrass</name>
    <name type="synonym">Setaria italica subsp. viridis</name>
    <dbReference type="NCBI Taxonomy" id="4556"/>
    <lineage>
        <taxon>Eukaryota</taxon>
        <taxon>Viridiplantae</taxon>
        <taxon>Streptophyta</taxon>
        <taxon>Embryophyta</taxon>
        <taxon>Tracheophyta</taxon>
        <taxon>Spermatophyta</taxon>
        <taxon>Magnoliopsida</taxon>
        <taxon>Liliopsida</taxon>
        <taxon>Poales</taxon>
        <taxon>Poaceae</taxon>
        <taxon>PACMAD clade</taxon>
        <taxon>Panicoideae</taxon>
        <taxon>Panicodae</taxon>
        <taxon>Paniceae</taxon>
        <taxon>Cenchrinae</taxon>
        <taxon>Setaria</taxon>
    </lineage>
</organism>
<evidence type="ECO:0000256" key="1">
    <source>
        <dbReference type="SAM" id="MobiDB-lite"/>
    </source>
</evidence>
<evidence type="ECO:0000313" key="2">
    <source>
        <dbReference type="EMBL" id="TKV94970.1"/>
    </source>
</evidence>
<dbReference type="Proteomes" id="UP000298652">
    <property type="component" value="Chromosome 9"/>
</dbReference>
<reference evidence="2" key="1">
    <citation type="submission" date="2019-03" db="EMBL/GenBank/DDBJ databases">
        <title>WGS assembly of Setaria viridis.</title>
        <authorList>
            <person name="Huang P."/>
            <person name="Jenkins J."/>
            <person name="Grimwood J."/>
            <person name="Barry K."/>
            <person name="Healey A."/>
            <person name="Mamidi S."/>
            <person name="Sreedasyam A."/>
            <person name="Shu S."/>
            <person name="Feldman M."/>
            <person name="Wu J."/>
            <person name="Yu Y."/>
            <person name="Chen C."/>
            <person name="Johnson J."/>
            <person name="Rokhsar D."/>
            <person name="Baxter I."/>
            <person name="Schmutz J."/>
            <person name="Brutnell T."/>
            <person name="Kellogg E."/>
        </authorList>
    </citation>
    <scope>NUCLEOTIDE SEQUENCE [LARGE SCALE GENOMIC DNA]</scope>
</reference>
<dbReference type="AlphaFoldDB" id="A0A4U6T0J7"/>